<reference evidence="3 4" key="1">
    <citation type="submission" date="2012-08" db="EMBL/GenBank/DDBJ databases">
        <title>Oryza genome evolution.</title>
        <authorList>
            <person name="Wing R.A."/>
        </authorList>
    </citation>
    <scope>NUCLEOTIDE SEQUENCE</scope>
</reference>
<dbReference type="InterPro" id="IPR055411">
    <property type="entry name" value="LRR_FXL15/At3g58940/PEG3-like"/>
</dbReference>
<sequence>MTLSDLSDDALRVILNKMDTREAVRCSILSRRWMFATSSADDGFTSTLSDNARNNYAIVQAVQSLLAQESRQDIRRLKLSFFSRDESVGILHAIDDAMAGGRVILDLRFKVLSEKSYLERPNRDRIRQGRRLMYCFDAYPRVFAGLTSLRLDCITVQGHCFSNVVAACEKLVKLYLVYCDFGKETPLAIEHEQLREMNFEFCTCESIELAWLPKLLEMAVAVWSWKSPHEYPLVVGHAPRLRRLELADAGLAGSKVLQLSKLLDNSTSIRELWLNFESEKIWIQPETPTHLAPFLRNLTFVDVHRIHPNCGITWTLFLLEAAPLLKMLSIMVTKHQCLPIEGELLKMMLICEKNNINWEPSEFKHYNLNVLRIHGFEVENKFMRYIRRVIKIAMNLIEISLHEDSCEMCESYHPVIRYPRTKEIRDLVKKAINKGRTSPIKSIQFFHTSEAGTIKIID</sequence>
<dbReference type="PANTHER" id="PTHR32153">
    <property type="entry name" value="OJ000223_09.16 PROTEIN"/>
    <property type="match status" value="1"/>
</dbReference>
<dbReference type="Pfam" id="PF24758">
    <property type="entry name" value="LRR_At5g56370"/>
    <property type="match status" value="1"/>
</dbReference>
<dbReference type="InterPro" id="IPR044997">
    <property type="entry name" value="F-box_plant"/>
</dbReference>
<evidence type="ECO:0000259" key="1">
    <source>
        <dbReference type="Pfam" id="PF00646"/>
    </source>
</evidence>
<dbReference type="Proteomes" id="UP000032180">
    <property type="component" value="Chromosome 4"/>
</dbReference>
<reference evidence="4" key="2">
    <citation type="submission" date="2013-12" db="EMBL/GenBank/DDBJ databases">
        <authorList>
            <person name="Yu Y."/>
            <person name="Lee S."/>
            <person name="de Baynast K."/>
            <person name="Wissotski M."/>
            <person name="Liu L."/>
            <person name="Talag J."/>
            <person name="Goicoechea J."/>
            <person name="Angelova A."/>
            <person name="Jetty R."/>
            <person name="Kudrna D."/>
            <person name="Golser W."/>
            <person name="Rivera L."/>
            <person name="Zhang J."/>
            <person name="Wing R."/>
        </authorList>
    </citation>
    <scope>NUCLEOTIDE SEQUENCE</scope>
</reference>
<feature type="domain" description="F-box/LRR-repeat protein 15/At3g58940/PEG3-like LRR" evidence="2">
    <location>
        <begin position="141"/>
        <end position="251"/>
    </location>
</feature>
<accession>A0A0D9W6C7</accession>
<dbReference type="Gene3D" id="3.80.10.10">
    <property type="entry name" value="Ribonuclease Inhibitor"/>
    <property type="match status" value="1"/>
</dbReference>
<dbReference type="SUPFAM" id="SSF81383">
    <property type="entry name" value="F-box domain"/>
    <property type="match status" value="1"/>
</dbReference>
<name>A0A0D9W6C7_9ORYZ</name>
<evidence type="ECO:0000313" key="3">
    <source>
        <dbReference type="EnsemblPlants" id="LPERR04G13150.1"/>
    </source>
</evidence>
<dbReference type="Pfam" id="PF00646">
    <property type="entry name" value="F-box"/>
    <property type="match status" value="1"/>
</dbReference>
<reference evidence="3" key="3">
    <citation type="submission" date="2015-04" db="UniProtKB">
        <authorList>
            <consortium name="EnsemblPlants"/>
        </authorList>
    </citation>
    <scope>IDENTIFICATION</scope>
</reference>
<dbReference type="EnsemblPlants" id="LPERR04G13150.1">
    <property type="protein sequence ID" value="LPERR04G13150.1"/>
    <property type="gene ID" value="LPERR04G13150"/>
</dbReference>
<dbReference type="HOGENOM" id="CLU_024168_2_1_1"/>
<dbReference type="SUPFAM" id="SSF52047">
    <property type="entry name" value="RNI-like"/>
    <property type="match status" value="1"/>
</dbReference>
<dbReference type="STRING" id="77586.A0A0D9W6C7"/>
<evidence type="ECO:0000313" key="4">
    <source>
        <dbReference type="Proteomes" id="UP000032180"/>
    </source>
</evidence>
<dbReference type="AlphaFoldDB" id="A0A0D9W6C7"/>
<dbReference type="InterPro" id="IPR032675">
    <property type="entry name" value="LRR_dom_sf"/>
</dbReference>
<evidence type="ECO:0000259" key="2">
    <source>
        <dbReference type="Pfam" id="PF24758"/>
    </source>
</evidence>
<keyword evidence="4" id="KW-1185">Reference proteome</keyword>
<dbReference type="InterPro" id="IPR036047">
    <property type="entry name" value="F-box-like_dom_sf"/>
</dbReference>
<organism evidence="3 4">
    <name type="scientific">Leersia perrieri</name>
    <dbReference type="NCBI Taxonomy" id="77586"/>
    <lineage>
        <taxon>Eukaryota</taxon>
        <taxon>Viridiplantae</taxon>
        <taxon>Streptophyta</taxon>
        <taxon>Embryophyta</taxon>
        <taxon>Tracheophyta</taxon>
        <taxon>Spermatophyta</taxon>
        <taxon>Magnoliopsida</taxon>
        <taxon>Liliopsida</taxon>
        <taxon>Poales</taxon>
        <taxon>Poaceae</taxon>
        <taxon>BOP clade</taxon>
        <taxon>Oryzoideae</taxon>
        <taxon>Oryzeae</taxon>
        <taxon>Oryzinae</taxon>
        <taxon>Leersia</taxon>
    </lineage>
</organism>
<feature type="domain" description="F-box" evidence="1">
    <location>
        <begin position="3"/>
        <end position="37"/>
    </location>
</feature>
<protein>
    <submittedName>
        <fullName evidence="3">Uncharacterized protein</fullName>
    </submittedName>
</protein>
<dbReference type="InterPro" id="IPR001810">
    <property type="entry name" value="F-box_dom"/>
</dbReference>
<dbReference type="Gramene" id="LPERR04G13150.1">
    <property type="protein sequence ID" value="LPERR04G13150.1"/>
    <property type="gene ID" value="LPERR04G13150"/>
</dbReference>
<proteinExistence type="predicted"/>